<evidence type="ECO:0000259" key="13">
    <source>
        <dbReference type="PROSITE" id="PS51134"/>
    </source>
</evidence>
<keyword evidence="7" id="KW-0862">Zinc</keyword>
<protein>
    <recommendedName>
        <fullName evidence="3">Transcription initiation factor IIB</fullName>
    </recommendedName>
    <alternativeName>
        <fullName evidence="11">General transcription factor TFIIB</fullName>
    </alternativeName>
</protein>
<dbReference type="FunFam" id="1.10.472.10:FF:000008">
    <property type="entry name" value="Transcription initiation factor IIB"/>
    <property type="match status" value="1"/>
</dbReference>
<dbReference type="InterPro" id="IPR013137">
    <property type="entry name" value="Znf_TFIIB"/>
</dbReference>
<organism evidence="14 15">
    <name type="scientific">Wickerhamiella sorbophila</name>
    <dbReference type="NCBI Taxonomy" id="45607"/>
    <lineage>
        <taxon>Eukaryota</taxon>
        <taxon>Fungi</taxon>
        <taxon>Dikarya</taxon>
        <taxon>Ascomycota</taxon>
        <taxon>Saccharomycotina</taxon>
        <taxon>Dipodascomycetes</taxon>
        <taxon>Dipodascales</taxon>
        <taxon>Trichomonascaceae</taxon>
        <taxon>Wickerhamiella</taxon>
    </lineage>
</organism>
<keyword evidence="5" id="KW-0677">Repeat</keyword>
<keyword evidence="4" id="KW-0479">Metal-binding</keyword>
<evidence type="ECO:0000256" key="4">
    <source>
        <dbReference type="ARBA" id="ARBA00022723"/>
    </source>
</evidence>
<feature type="domain" description="TFIIB-type" evidence="13">
    <location>
        <begin position="16"/>
        <end position="49"/>
    </location>
</feature>
<evidence type="ECO:0000313" key="15">
    <source>
        <dbReference type="Proteomes" id="UP000238350"/>
    </source>
</evidence>
<dbReference type="PRINTS" id="PR00685">
    <property type="entry name" value="TIFACTORIIB"/>
</dbReference>
<keyword evidence="14" id="KW-0648">Protein biosynthesis</keyword>
<comment type="similarity">
    <text evidence="2">Belongs to the TFIIB family.</text>
</comment>
<dbReference type="Proteomes" id="UP000238350">
    <property type="component" value="Unassembled WGS sequence"/>
</dbReference>
<dbReference type="GO" id="GO:0017025">
    <property type="term" value="F:TBP-class protein binding"/>
    <property type="evidence" value="ECO:0007669"/>
    <property type="project" value="InterPro"/>
</dbReference>
<keyword evidence="10" id="KW-0539">Nucleus</keyword>
<evidence type="ECO:0000256" key="8">
    <source>
        <dbReference type="ARBA" id="ARBA00023015"/>
    </source>
</evidence>
<evidence type="ECO:0000256" key="12">
    <source>
        <dbReference type="PROSITE-ProRule" id="PRU00469"/>
    </source>
</evidence>
<dbReference type="GO" id="GO:0005634">
    <property type="term" value="C:nucleus"/>
    <property type="evidence" value="ECO:0007669"/>
    <property type="project" value="UniProtKB-SubCell"/>
</dbReference>
<dbReference type="GO" id="GO:0008270">
    <property type="term" value="F:zinc ion binding"/>
    <property type="evidence" value="ECO:0007669"/>
    <property type="project" value="UniProtKB-KW"/>
</dbReference>
<keyword evidence="8" id="KW-0805">Transcription regulation</keyword>
<dbReference type="GO" id="GO:0016251">
    <property type="term" value="F:RNA polymerase II general transcription initiation factor activity"/>
    <property type="evidence" value="ECO:0007669"/>
    <property type="project" value="TreeGrafter"/>
</dbReference>
<dbReference type="GO" id="GO:0097550">
    <property type="term" value="C:transcription preinitiation complex"/>
    <property type="evidence" value="ECO:0007669"/>
    <property type="project" value="TreeGrafter"/>
</dbReference>
<dbReference type="PANTHER" id="PTHR11618">
    <property type="entry name" value="TRANSCRIPTION INITIATION FACTOR IIB-RELATED"/>
    <property type="match status" value="1"/>
</dbReference>
<dbReference type="CDD" id="cd20551">
    <property type="entry name" value="CYCLIN_TFIIB_rpt1"/>
    <property type="match status" value="1"/>
</dbReference>
<dbReference type="Pfam" id="PF00382">
    <property type="entry name" value="TFIIB"/>
    <property type="match status" value="2"/>
</dbReference>
<dbReference type="OrthoDB" id="25790at2759"/>
<dbReference type="InterPro" id="IPR013150">
    <property type="entry name" value="TFIIB_cyclin"/>
</dbReference>
<dbReference type="InterPro" id="IPR023486">
    <property type="entry name" value="TFIIB_CS"/>
</dbReference>
<evidence type="ECO:0000256" key="1">
    <source>
        <dbReference type="ARBA" id="ARBA00004123"/>
    </source>
</evidence>
<evidence type="ECO:0000256" key="5">
    <source>
        <dbReference type="ARBA" id="ARBA00022737"/>
    </source>
</evidence>
<evidence type="ECO:0000256" key="6">
    <source>
        <dbReference type="ARBA" id="ARBA00022771"/>
    </source>
</evidence>
<dbReference type="Gene3D" id="2.20.25.10">
    <property type="match status" value="1"/>
</dbReference>
<dbReference type="GO" id="GO:0070897">
    <property type="term" value="P:transcription preinitiation complex assembly"/>
    <property type="evidence" value="ECO:0007669"/>
    <property type="project" value="InterPro"/>
</dbReference>
<dbReference type="PROSITE" id="PS00782">
    <property type="entry name" value="TFIIB"/>
    <property type="match status" value="1"/>
</dbReference>
<dbReference type="SUPFAM" id="SSF47954">
    <property type="entry name" value="Cyclin-like"/>
    <property type="match status" value="2"/>
</dbReference>
<evidence type="ECO:0000256" key="9">
    <source>
        <dbReference type="ARBA" id="ARBA00023163"/>
    </source>
</evidence>
<dbReference type="Gene3D" id="1.10.472.10">
    <property type="entry name" value="Cyclin-like"/>
    <property type="match status" value="2"/>
</dbReference>
<dbReference type="PANTHER" id="PTHR11618:SF13">
    <property type="entry name" value="TRANSCRIPTION INITIATION FACTOR IIB"/>
    <property type="match status" value="1"/>
</dbReference>
<keyword evidence="6 12" id="KW-0863">Zinc-finger</keyword>
<dbReference type="AlphaFoldDB" id="A0A2T0FHA5"/>
<keyword evidence="14" id="KW-0396">Initiation factor</keyword>
<dbReference type="SUPFAM" id="SSF57783">
    <property type="entry name" value="Zinc beta-ribbon"/>
    <property type="match status" value="1"/>
</dbReference>
<evidence type="ECO:0000256" key="2">
    <source>
        <dbReference type="ARBA" id="ARBA00010857"/>
    </source>
</evidence>
<reference evidence="14 15" key="1">
    <citation type="submission" date="2017-04" db="EMBL/GenBank/DDBJ databases">
        <title>Genome sequencing of [Candida] sorbophila.</title>
        <authorList>
            <person name="Ahn J.O."/>
        </authorList>
    </citation>
    <scope>NUCLEOTIDE SEQUENCE [LARGE SCALE GENOMIC DNA]</scope>
    <source>
        <strain evidence="14 15">DS02</strain>
    </source>
</reference>
<evidence type="ECO:0000256" key="10">
    <source>
        <dbReference type="ARBA" id="ARBA00023242"/>
    </source>
</evidence>
<evidence type="ECO:0000256" key="7">
    <source>
        <dbReference type="ARBA" id="ARBA00022833"/>
    </source>
</evidence>
<comment type="caution">
    <text evidence="14">The sequence shown here is derived from an EMBL/GenBank/DDBJ whole genome shotgun (WGS) entry which is preliminary data.</text>
</comment>
<keyword evidence="15" id="KW-1185">Reference proteome</keyword>
<dbReference type="SMART" id="SM00385">
    <property type="entry name" value="CYCLIN"/>
    <property type="match status" value="2"/>
</dbReference>
<dbReference type="EMBL" id="NDIQ01000021">
    <property type="protein sequence ID" value="PRT54360.1"/>
    <property type="molecule type" value="Genomic_DNA"/>
</dbReference>
<dbReference type="Pfam" id="PF08271">
    <property type="entry name" value="Zn_Ribbon_TF"/>
    <property type="match status" value="1"/>
</dbReference>
<accession>A0A2T0FHA5</accession>
<evidence type="ECO:0000313" key="14">
    <source>
        <dbReference type="EMBL" id="PRT54360.1"/>
    </source>
</evidence>
<name>A0A2T0FHA5_9ASCO</name>
<dbReference type="GeneID" id="36515728"/>
<dbReference type="PROSITE" id="PS51134">
    <property type="entry name" value="ZF_TFIIB"/>
    <property type="match status" value="1"/>
</dbReference>
<dbReference type="InterPro" id="IPR036915">
    <property type="entry name" value="Cyclin-like_sf"/>
</dbReference>
<dbReference type="InterPro" id="IPR013763">
    <property type="entry name" value="Cyclin-like_dom"/>
</dbReference>
<dbReference type="RefSeq" id="XP_024664305.1">
    <property type="nucleotide sequence ID" value="XM_024808537.1"/>
</dbReference>
<dbReference type="FunFam" id="2.20.25.10:FF:000036">
    <property type="entry name" value="Transcription initiation factor IIB"/>
    <property type="match status" value="1"/>
</dbReference>
<sequence length="334" mass="36342">MAAVQDGPGFRPDLNVKMICPECRIDPPDIVERFAEGDMVCGNCGLVLSDRIVDMRSEWRTFSNDDHGGDDPSRVGDATNPFLDGSQLDTIVAVGAPGTTLGRDLSRVQNKSSTDRKDSALLVAFGKISQMCEAFSLPRTVQDAAKQAYKLAYDHPRLRSRSQQSIMAAAIVLASRQANVGRTFKEIAALSSVPPQDIGKTFKLMREVLQNTSSGINMKGSESGTNAEDLMRRFCSNLGLSMQVTNAGEYIAQRIAEEGILDGRTPMTIAAAAIYMATALFNENMSGTTIAEHTGVSDGTIRTSYRLLWEVKEKLVDPEWISTGKADLSRLPRV</sequence>
<proteinExistence type="inferred from homology"/>
<gene>
    <name evidence="14" type="ORF">B9G98_01980</name>
</gene>
<evidence type="ECO:0000256" key="11">
    <source>
        <dbReference type="ARBA" id="ARBA00031706"/>
    </source>
</evidence>
<dbReference type="GO" id="GO:0006367">
    <property type="term" value="P:transcription initiation at RNA polymerase II promoter"/>
    <property type="evidence" value="ECO:0007669"/>
    <property type="project" value="TreeGrafter"/>
</dbReference>
<dbReference type="STRING" id="45607.A0A2T0FHA5"/>
<keyword evidence="9" id="KW-0804">Transcription</keyword>
<dbReference type="InterPro" id="IPR000812">
    <property type="entry name" value="TFIIB"/>
</dbReference>
<dbReference type="GO" id="GO:0003743">
    <property type="term" value="F:translation initiation factor activity"/>
    <property type="evidence" value="ECO:0007669"/>
    <property type="project" value="UniProtKB-KW"/>
</dbReference>
<evidence type="ECO:0000256" key="3">
    <source>
        <dbReference type="ARBA" id="ARBA00013932"/>
    </source>
</evidence>
<comment type="subcellular location">
    <subcellularLocation>
        <location evidence="1">Nucleus</location>
    </subcellularLocation>
</comment>